<dbReference type="CDD" id="cd01300">
    <property type="entry name" value="YtcJ_like"/>
    <property type="match status" value="1"/>
</dbReference>
<dbReference type="Gene3D" id="3.10.310.70">
    <property type="match status" value="1"/>
</dbReference>
<dbReference type="RefSeq" id="WP_091399872.1">
    <property type="nucleotide sequence ID" value="NZ_FNQY01000019.1"/>
</dbReference>
<evidence type="ECO:0000259" key="1">
    <source>
        <dbReference type="Pfam" id="PF07969"/>
    </source>
</evidence>
<dbReference type="Gene3D" id="2.30.40.10">
    <property type="entry name" value="Urease, subunit C, domain 1"/>
    <property type="match status" value="1"/>
</dbReference>
<sequence length="556" mass="61629">MRTGYLTILSLLFLLFLGSCHTKQSVDLLIYNATIYTVDSSFSKATAMAIKDGKIIATGDTKDIQQVYVGQQNIDAQGKFIYPGFIDAHAHFLAFGQSLHQIDLKGTTSWESIIKKLKEFKKTRAANDTGWVVGDGWDQNDWANKQFPNKSALDSLFADAPVVLTRIDGHAIIANQKALDLAGIHAGDTIKGGKILVQDSLLTGVLIDNATNLVYREIPHPNTLEATSALMDAQSKCFAAGLTSIQDMGEDARLIPLLDSLNKAGQLKIRLYVLLMDNPSNFDYLVKKGIIHTEWLHVPGFKVFADGALGSRGACLLEPYADDSAHDGFLLNTVNHYDSVARFIYQHHFQMATHAIGDSAVRTMLKIYAKYLKGPNDLRWRIEHAQIVDSSDVHYFNDYQIIPSVQPTHATSDMYWAESRLGPGRIKNAYINKTLLDQNGFIPLGTDFPVEDISPIKTFFSAVFRKDASGNPPAGFQMENALSREQAIKGMTIWAARAAFEEDEKGSLEPGKRADFIVTDKDLMQAEMGDILKTRILMTFVGGEKVYDRSGRPILQ</sequence>
<dbReference type="SUPFAM" id="SSF51556">
    <property type="entry name" value="Metallo-dependent hydrolases"/>
    <property type="match status" value="1"/>
</dbReference>
<evidence type="ECO:0000313" key="3">
    <source>
        <dbReference type="Proteomes" id="UP000199041"/>
    </source>
</evidence>
<dbReference type="EMBL" id="FNQY01000019">
    <property type="protein sequence ID" value="SEA44516.1"/>
    <property type="molecule type" value="Genomic_DNA"/>
</dbReference>
<dbReference type="Proteomes" id="UP000199041">
    <property type="component" value="Unassembled WGS sequence"/>
</dbReference>
<dbReference type="Gene3D" id="3.20.20.140">
    <property type="entry name" value="Metal-dependent hydrolases"/>
    <property type="match status" value="1"/>
</dbReference>
<dbReference type="PANTHER" id="PTHR22642">
    <property type="entry name" value="IMIDAZOLONEPROPIONASE"/>
    <property type="match status" value="1"/>
</dbReference>
<gene>
    <name evidence="2" type="ORF">SAMN05192529_11918</name>
</gene>
<keyword evidence="3" id="KW-1185">Reference proteome</keyword>
<reference evidence="2 3" key="1">
    <citation type="submission" date="2016-10" db="EMBL/GenBank/DDBJ databases">
        <authorList>
            <person name="de Groot N.N."/>
        </authorList>
    </citation>
    <scope>NUCLEOTIDE SEQUENCE [LARGE SCALE GENOMIC DNA]</scope>
    <source>
        <strain evidence="2 3">Vu-144</strain>
    </source>
</reference>
<dbReference type="SUPFAM" id="SSF51338">
    <property type="entry name" value="Composite domain of metallo-dependent hydrolases"/>
    <property type="match status" value="1"/>
</dbReference>
<name>A0A1H4B8X0_9BACT</name>
<dbReference type="STRING" id="551991.SAMN05192529_11918"/>
<feature type="domain" description="Amidohydrolase 3" evidence="1">
    <location>
        <begin position="74"/>
        <end position="547"/>
    </location>
</feature>
<dbReference type="PROSITE" id="PS51257">
    <property type="entry name" value="PROKAR_LIPOPROTEIN"/>
    <property type="match status" value="1"/>
</dbReference>
<evidence type="ECO:0000313" key="2">
    <source>
        <dbReference type="EMBL" id="SEA44516.1"/>
    </source>
</evidence>
<dbReference type="PANTHER" id="PTHR22642:SF2">
    <property type="entry name" value="PROTEIN LONG AFTER FAR-RED 3"/>
    <property type="match status" value="1"/>
</dbReference>
<dbReference type="InterPro" id="IPR033932">
    <property type="entry name" value="YtcJ-like"/>
</dbReference>
<protein>
    <recommendedName>
        <fullName evidence="1">Amidohydrolase 3 domain-containing protein</fullName>
    </recommendedName>
</protein>
<dbReference type="AlphaFoldDB" id="A0A1H4B8X0"/>
<accession>A0A1H4B8X0</accession>
<organism evidence="2 3">
    <name type="scientific">Arachidicoccus rhizosphaerae</name>
    <dbReference type="NCBI Taxonomy" id="551991"/>
    <lineage>
        <taxon>Bacteria</taxon>
        <taxon>Pseudomonadati</taxon>
        <taxon>Bacteroidota</taxon>
        <taxon>Chitinophagia</taxon>
        <taxon>Chitinophagales</taxon>
        <taxon>Chitinophagaceae</taxon>
        <taxon>Arachidicoccus</taxon>
    </lineage>
</organism>
<dbReference type="Pfam" id="PF07969">
    <property type="entry name" value="Amidohydro_3"/>
    <property type="match status" value="1"/>
</dbReference>
<dbReference type="InterPro" id="IPR032466">
    <property type="entry name" value="Metal_Hydrolase"/>
</dbReference>
<dbReference type="OrthoDB" id="9767366at2"/>
<dbReference type="GO" id="GO:0016810">
    <property type="term" value="F:hydrolase activity, acting on carbon-nitrogen (but not peptide) bonds"/>
    <property type="evidence" value="ECO:0007669"/>
    <property type="project" value="InterPro"/>
</dbReference>
<dbReference type="InterPro" id="IPR011059">
    <property type="entry name" value="Metal-dep_hydrolase_composite"/>
</dbReference>
<dbReference type="InterPro" id="IPR013108">
    <property type="entry name" value="Amidohydro_3"/>
</dbReference>
<proteinExistence type="predicted"/>